<dbReference type="InterPro" id="IPR025157">
    <property type="entry name" value="Hemagglutinin_rpt"/>
</dbReference>
<dbReference type="Pfam" id="PF04829">
    <property type="entry name" value="PT-VENN"/>
    <property type="match status" value="1"/>
</dbReference>
<dbReference type="GeneID" id="72527712"/>
<dbReference type="InterPro" id="IPR012334">
    <property type="entry name" value="Pectin_lyas_fold"/>
</dbReference>
<dbReference type="Gene3D" id="2.160.20.10">
    <property type="entry name" value="Single-stranded right-handed beta-helix, Pectin lyase-like"/>
    <property type="match status" value="1"/>
</dbReference>
<feature type="region of interest" description="Disordered" evidence="6">
    <location>
        <begin position="1060"/>
        <end position="1089"/>
    </location>
</feature>
<dbReference type="Proteomes" id="UP001223683">
    <property type="component" value="Chromosome"/>
</dbReference>
<gene>
    <name evidence="8" type="ORF">PWJ79_04080</name>
</gene>
<dbReference type="SMART" id="SM00912">
    <property type="entry name" value="Haemagg_act"/>
    <property type="match status" value="1"/>
</dbReference>
<dbReference type="SUPFAM" id="SSF51126">
    <property type="entry name" value="Pectin lyase-like"/>
    <property type="match status" value="1"/>
</dbReference>
<accession>A0AAQ3C3J6</accession>
<comment type="similarity">
    <text evidence="5">In the N-terminal section; belongs to the CdiA toxin family.</text>
</comment>
<reference evidence="8" key="1">
    <citation type="submission" date="2022-10" db="EMBL/GenBank/DDBJ databases">
        <title>Complete genome of Ep21-8.</title>
        <authorList>
            <person name="Kang Y.-R."/>
            <person name="Kim D.-H."/>
        </authorList>
    </citation>
    <scope>NUCLEOTIDE SEQUENCE</scope>
    <source>
        <strain evidence="8">Ep21-8</strain>
    </source>
</reference>
<dbReference type="InterPro" id="IPR010069">
    <property type="entry name" value="CdiA_FHA1_rpt"/>
</dbReference>
<evidence type="ECO:0000256" key="2">
    <source>
        <dbReference type="ARBA" id="ARBA00022656"/>
    </source>
</evidence>
<name>A0AAQ3C3J6_EDWPI</name>
<dbReference type="EMBL" id="CP118390">
    <property type="protein sequence ID" value="WDU91826.1"/>
    <property type="molecule type" value="Genomic_DNA"/>
</dbReference>
<feature type="domain" description="Filamentous haemagglutinin FhaB/tRNA nuclease CdiA-like TPS" evidence="7">
    <location>
        <begin position="88"/>
        <end position="208"/>
    </location>
</feature>
<feature type="region of interest" description="Disordered" evidence="6">
    <location>
        <begin position="1765"/>
        <end position="1796"/>
    </location>
</feature>
<dbReference type="InterPro" id="IPR011050">
    <property type="entry name" value="Pectin_lyase_fold/virulence"/>
</dbReference>
<feature type="region of interest" description="Disordered" evidence="6">
    <location>
        <begin position="1619"/>
        <end position="1640"/>
    </location>
</feature>
<evidence type="ECO:0000256" key="4">
    <source>
        <dbReference type="ARBA" id="ARBA00023026"/>
    </source>
</evidence>
<keyword evidence="2" id="KW-0800">Toxin</keyword>
<feature type="region of interest" description="Disordered" evidence="6">
    <location>
        <begin position="81"/>
        <end position="102"/>
    </location>
</feature>
<evidence type="ECO:0000259" key="7">
    <source>
        <dbReference type="SMART" id="SM00912"/>
    </source>
</evidence>
<feature type="compositionally biased region" description="Low complexity" evidence="6">
    <location>
        <begin position="1619"/>
        <end position="1633"/>
    </location>
</feature>
<dbReference type="NCBIfam" id="TIGR01901">
    <property type="entry name" value="adhes_NPXG"/>
    <property type="match status" value="1"/>
</dbReference>
<sequence>MNKRCYRVVFNHSRQMMMVVSELAKNHSADNARAPRRVDTRKLTAVISPLRLTMMLLLGWIALPASAGGIVADGAAPGNRQPSVLSSANGTPQVNIQTPNRDGVSRNQYRQFDIDRKGAILNNSAIHTQTQLGGMITANPWLAKGEAKIILNEVNSANASQLNGFIEVAGKRADVIIANPAGITCNGCGFINAGQTTMAAAQTLLEQGRVAGFEVDRGQIAIGGGGMNDVQSDHTRLIGRAVEVNAKLHAQELTITTGHNITDAQGNVVRQKQRAGDAPAFALDVAAVGGMYSDKIKLVGTEHGVGVRNAGIIGAQVGELSLSADGQLQNSGILTAAADVKVTLTDSFTNAGTVSAGRDIQLKTAGDMDNRKQLVAGRHITSDSRALSNASGAVMAAGVDHDGRLTQRGDLVLNAANAAALNGLQLAQDRIAVSAQDLSLQGSRSAADAVTLRAATRLELHNATVTAADTLTAVAPDGINNHSGRLSAGALTLSSRRLDNTQGQIIQFGAEDLALTHENGIINNGGTIAANGRDLTLNADRIDNRGGRIQHAGDGAVRIATADFSGQEGAIRSNGSLIMKGGSYQLDNSETSARSISAQIQSLSHRAATLIQRDSGALTLAVQHTLDNAQGVIAGQHVTLRADALNNQRGKIQGSATTQLTVTEKTDNHGGEIRAGRQLSVSTRALDNAQGIVAGDEEARLTTEHLTNTQGTLRAGQALAITSGTLSGDGSLLSSGDMALTLNDRFINQHNVQADGSLLIAAHQGIQNDARIQGGNALTLETPWLINTRNAEISADQATLNVRNTLTNTGLIDGIKTQINAGTLNNTASGRLYGDDIALQAALINNTAAADNARSAVIAARSSLNIGSATLNNAGESLIYSQGPLNIGRSLDANGRATGSAERFNNMGATLESQGNMTLSIGEINNINTNLVTQVAEISRQQRHEGVLKGHTQRFDWKDIDISHKNKYGVHSAVMPDGSRDEAFYEYRYTRVIQETQVITTEPGIIQSAMTLTINGDKLVNQDSRVMAGDLLIATINDLQNSATPGVHIVTDAGTQTRWWAKKKKRPIGGTKTSQGKESSDYSPPPQTTSIDLAVQKWEANAQTDVQTRDSAGRTPLAITTVPLVSATDSAPVEAVIRTANPPLTLPKNNLFRVQPGSDSQYLVETDPRFTNHKKWLATDYMQQAMLGDHQQAHKRLGDGYYEQRLVSEQIVKLAGQRYLGDYRSDEAQFQALMDNGITFGQTFNLPLGTALTAEQMTLLTSDIVWLVEQTVTLADGSSETVLVPQVYARLKPGDLGADGALLSGKNTQFTVNDQLMNSGSMLSQEALRVNAGDILNLGTIRSNDLLLSAQRSLSNIGGTLIGGRALTMNAENIHSETTLTEAADSRHLNRIAGVYIQHDAGRLTMNATDSVTLAASDIQNRGQDAKTAITAGGDITLATVTTTRTENGDWGADNYRRLSEQADVGTQLIGGSIALNAGRDITATAATVAADSALTASAGRDITLNAGTVATDLVEHSRQHSKGLLSASSLETHDEVQHQRAASSQLSGHTVTLRAGDNLTTEGSQVIADGDLSAHAGKNITVTTADEMRNEAHLRAEKNSGLMGSGGIGFTIGTRSLTQTTDSHSQQHQGSTLGSTGGDVTLSAGENLTLHGSDVIAQKDINLTGQSVTISAAENTHTELTKTEQKQSGLTLALSGTVGSALNAAVQTANQAKETDDSRIKALQSIKAGLSAVQAAGGARLADASQGESGASIGINLSFGSSTAKSETETRQTTAQSSGVSAGNNLTVSATGKAPDSGNIAVTGSALQAGGDIALDAQHDITLLSAQNTQTVDGKNSSQGSSVGVGITFGSNGVGFNVNASVNKGKGFEKGNSRYATDTTVNAGNTLTLSSGNDTTLKGAQIQGENVVANVGNNLILRSEQAMDNYEAKQSSFSAGGSIGFGNGSLNIAASRDKMHSDYASVENQTGIFAGKGGFDITVGNHTQLDGAAIASAANQESNRLDTGTLGFTEIDNRAEFKAQHQGFGLSSGGSIGGQFAGNMANSLLAGANHQAHARGTTQSAIADGAIVVRDRANQQQDVAGLARDTERAHQPLSPIFDKEKAQRRLQQAQLIGEIGNQVADIARTEAEIVGEKAKRDPTALSQARTALAASGKPFTEQDVAQRAYNTGMRDSGLGTGGAYQQAIQAATAAVQGLAGGNLQAALAGGAAPYISEIIKQSTPDGAGRVAAHAVVNAALAAAQGNHPLAGAAGAATGEIVGMLATEMYQKPVAELSETEKQTVSALATVAAGLAGGLVGDSGASALAGAQSGKTTVENNLLGDGFKLPKGLTDYGLSATTLAISMSQDGKSPQEITAALSKHAKGNLLEKQDPASGLLIAWAPVPIIVGSMAIAPATVAYGLVFGGALGGTADATQQFITMSSGESYSYTDTLIAIGTGALTQGKSVIFTTVVNGGGAYLGSSVKHEDPTASVVGSIFGSLLGGATSNKVTNKLIDKGYGPVTSGVAGDVIGSFAERNVDFQSQKITMDNKDEKK</sequence>
<dbReference type="InterPro" id="IPR008638">
    <property type="entry name" value="FhaB/CdiA-like_TPS"/>
</dbReference>
<dbReference type="Pfam" id="PF05594">
    <property type="entry name" value="Fil_haemagg"/>
    <property type="match status" value="5"/>
</dbReference>
<evidence type="ECO:0000313" key="9">
    <source>
        <dbReference type="Proteomes" id="UP001223683"/>
    </source>
</evidence>
<evidence type="ECO:0000256" key="5">
    <source>
        <dbReference type="ARBA" id="ARBA00024043"/>
    </source>
</evidence>
<dbReference type="Pfam" id="PF05860">
    <property type="entry name" value="TPS"/>
    <property type="match status" value="1"/>
</dbReference>
<dbReference type="InterPro" id="IPR008619">
    <property type="entry name" value="Filamentous_hemagglutn_rpt"/>
</dbReference>
<evidence type="ECO:0000256" key="1">
    <source>
        <dbReference type="ARBA" id="ARBA00004219"/>
    </source>
</evidence>
<feature type="compositionally biased region" description="Polar residues" evidence="6">
    <location>
        <begin position="1765"/>
        <end position="1791"/>
    </location>
</feature>
<keyword evidence="3" id="KW-1266">Target cell cytoplasm</keyword>
<dbReference type="InterPro" id="IPR024973">
    <property type="entry name" value="ESPR"/>
</dbReference>
<proteinExistence type="inferred from homology"/>
<dbReference type="RefSeq" id="WP_080783500.1">
    <property type="nucleotide sequence ID" value="NZ_CP019440.1"/>
</dbReference>
<dbReference type="GO" id="GO:0003824">
    <property type="term" value="F:catalytic activity"/>
    <property type="evidence" value="ECO:0007669"/>
    <property type="project" value="UniProtKB-ARBA"/>
</dbReference>
<dbReference type="NCBIfam" id="TIGR01731">
    <property type="entry name" value="fil_hemag_20aa"/>
    <property type="match status" value="11"/>
</dbReference>
<dbReference type="Pfam" id="PF13018">
    <property type="entry name" value="ESPR"/>
    <property type="match status" value="1"/>
</dbReference>
<dbReference type="InterPro" id="IPR006914">
    <property type="entry name" value="VENN_dom"/>
</dbReference>
<dbReference type="GO" id="GO:0090729">
    <property type="term" value="F:toxin activity"/>
    <property type="evidence" value="ECO:0007669"/>
    <property type="project" value="UniProtKB-KW"/>
</dbReference>
<organism evidence="8 9">
    <name type="scientific">Edwardsiella piscicida</name>
    <dbReference type="NCBI Taxonomy" id="1263550"/>
    <lineage>
        <taxon>Bacteria</taxon>
        <taxon>Pseudomonadati</taxon>
        <taxon>Pseudomonadota</taxon>
        <taxon>Gammaproteobacteria</taxon>
        <taxon>Enterobacterales</taxon>
        <taxon>Hafniaceae</taxon>
        <taxon>Edwardsiella</taxon>
    </lineage>
</organism>
<evidence type="ECO:0000313" key="8">
    <source>
        <dbReference type="EMBL" id="WDU91826.1"/>
    </source>
</evidence>
<evidence type="ECO:0000256" key="3">
    <source>
        <dbReference type="ARBA" id="ARBA00022913"/>
    </source>
</evidence>
<comment type="subcellular location">
    <subcellularLocation>
        <location evidence="1">Target cell</location>
        <location evidence="1">Target cell cytoplasm</location>
    </subcellularLocation>
</comment>
<dbReference type="Pfam" id="PF13332">
    <property type="entry name" value="Fil_haemagg_2"/>
    <property type="match status" value="3"/>
</dbReference>
<protein>
    <submittedName>
        <fullName evidence="8">Hemagglutinin repeat-containing protein</fullName>
    </submittedName>
</protein>
<keyword evidence="4" id="KW-0843">Virulence</keyword>
<evidence type="ECO:0000256" key="6">
    <source>
        <dbReference type="SAM" id="MobiDB-lite"/>
    </source>
</evidence>